<dbReference type="Proteomes" id="UP000291106">
    <property type="component" value="Chromosome"/>
</dbReference>
<dbReference type="PROSITE" id="PS50109">
    <property type="entry name" value="HIS_KIN"/>
    <property type="match status" value="1"/>
</dbReference>
<evidence type="ECO:0000256" key="4">
    <source>
        <dbReference type="ARBA" id="ARBA00022553"/>
    </source>
</evidence>
<dbReference type="EC" id="2.7.13.3" evidence="3"/>
<dbReference type="Pfam" id="PF02518">
    <property type="entry name" value="HATPase_c"/>
    <property type="match status" value="1"/>
</dbReference>
<keyword evidence="15" id="KW-1185">Reference proteome</keyword>
<keyword evidence="8 11" id="KW-1133">Transmembrane helix</keyword>
<dbReference type="RefSeq" id="WP_130597903.1">
    <property type="nucleotide sequence ID" value="NZ_CP036200.1"/>
</dbReference>
<evidence type="ECO:0000256" key="11">
    <source>
        <dbReference type="SAM" id="Phobius"/>
    </source>
</evidence>
<evidence type="ECO:0000313" key="14">
    <source>
        <dbReference type="EMBL" id="QBF81929.1"/>
    </source>
</evidence>
<evidence type="ECO:0000256" key="7">
    <source>
        <dbReference type="ARBA" id="ARBA00022777"/>
    </source>
</evidence>
<dbReference type="Gene3D" id="1.10.287.130">
    <property type="match status" value="1"/>
</dbReference>
<dbReference type="GO" id="GO:0005524">
    <property type="term" value="F:ATP binding"/>
    <property type="evidence" value="ECO:0007669"/>
    <property type="project" value="UniProtKB-KW"/>
</dbReference>
<comment type="subcellular location">
    <subcellularLocation>
        <location evidence="2">Membrane</location>
    </subcellularLocation>
</comment>
<evidence type="ECO:0000259" key="13">
    <source>
        <dbReference type="PROSITE" id="PS50885"/>
    </source>
</evidence>
<dbReference type="SUPFAM" id="SSF47384">
    <property type="entry name" value="Homodimeric domain of signal transducing histidine kinase"/>
    <property type="match status" value="1"/>
</dbReference>
<gene>
    <name evidence="14" type="ORF">EXU30_03875</name>
</gene>
<evidence type="ECO:0000256" key="5">
    <source>
        <dbReference type="ARBA" id="ARBA00022679"/>
    </source>
</evidence>
<evidence type="ECO:0000256" key="2">
    <source>
        <dbReference type="ARBA" id="ARBA00004370"/>
    </source>
</evidence>
<protein>
    <recommendedName>
        <fullName evidence="3">histidine kinase</fullName>
        <ecNumber evidence="3">2.7.13.3</ecNumber>
    </recommendedName>
</protein>
<dbReference type="InterPro" id="IPR036097">
    <property type="entry name" value="HisK_dim/P_sf"/>
</dbReference>
<dbReference type="PROSITE" id="PS50885">
    <property type="entry name" value="HAMP"/>
    <property type="match status" value="1"/>
</dbReference>
<dbReference type="GO" id="GO:0000155">
    <property type="term" value="F:phosphorelay sensor kinase activity"/>
    <property type="evidence" value="ECO:0007669"/>
    <property type="project" value="InterPro"/>
</dbReference>
<dbReference type="InterPro" id="IPR004358">
    <property type="entry name" value="Sig_transdc_His_kin-like_C"/>
</dbReference>
<keyword evidence="10 11" id="KW-0472">Membrane</keyword>
<dbReference type="InterPro" id="IPR003660">
    <property type="entry name" value="HAMP_dom"/>
</dbReference>
<feature type="domain" description="Histidine kinase" evidence="12">
    <location>
        <begin position="249"/>
        <end position="444"/>
    </location>
</feature>
<keyword evidence="5" id="KW-0808">Transferase</keyword>
<dbReference type="SUPFAM" id="SSF55874">
    <property type="entry name" value="ATPase domain of HSP90 chaperone/DNA topoisomerase II/histidine kinase"/>
    <property type="match status" value="1"/>
</dbReference>
<dbReference type="CDD" id="cd00082">
    <property type="entry name" value="HisKA"/>
    <property type="match status" value="1"/>
</dbReference>
<reference evidence="14 15" key="1">
    <citation type="submission" date="2019-02" db="EMBL/GenBank/DDBJ databases">
        <title>Shewanella sp. D4-2 isolated from Dokdo Island.</title>
        <authorList>
            <person name="Baek K."/>
        </authorList>
    </citation>
    <scope>NUCLEOTIDE SEQUENCE [LARGE SCALE GENOMIC DNA]</scope>
    <source>
        <strain evidence="14 15">D4-2</strain>
    </source>
</reference>
<dbReference type="PANTHER" id="PTHR45436">
    <property type="entry name" value="SENSOR HISTIDINE KINASE YKOH"/>
    <property type="match status" value="1"/>
</dbReference>
<dbReference type="KEGG" id="smai:EXU30_03875"/>
<evidence type="ECO:0000256" key="8">
    <source>
        <dbReference type="ARBA" id="ARBA00022989"/>
    </source>
</evidence>
<dbReference type="PANTHER" id="PTHR45436:SF4">
    <property type="entry name" value="SENSOR PROTEIN PHOQ"/>
    <property type="match status" value="1"/>
</dbReference>
<dbReference type="SMART" id="SM00387">
    <property type="entry name" value="HATPase_c"/>
    <property type="match status" value="1"/>
</dbReference>
<proteinExistence type="predicted"/>
<comment type="catalytic activity">
    <reaction evidence="1">
        <text>ATP + protein L-histidine = ADP + protein N-phospho-L-histidine.</text>
        <dbReference type="EC" id="2.7.13.3"/>
    </reaction>
</comment>
<feature type="transmembrane region" description="Helical" evidence="11">
    <location>
        <begin position="170"/>
        <end position="191"/>
    </location>
</feature>
<dbReference type="OrthoDB" id="9809567at2"/>
<dbReference type="GO" id="GO:0005886">
    <property type="term" value="C:plasma membrane"/>
    <property type="evidence" value="ECO:0007669"/>
    <property type="project" value="TreeGrafter"/>
</dbReference>
<evidence type="ECO:0000256" key="9">
    <source>
        <dbReference type="ARBA" id="ARBA00023012"/>
    </source>
</evidence>
<dbReference type="InterPro" id="IPR003594">
    <property type="entry name" value="HATPase_dom"/>
</dbReference>
<evidence type="ECO:0000256" key="1">
    <source>
        <dbReference type="ARBA" id="ARBA00000085"/>
    </source>
</evidence>
<keyword evidence="7" id="KW-0418">Kinase</keyword>
<feature type="domain" description="HAMP" evidence="13">
    <location>
        <begin position="190"/>
        <end position="241"/>
    </location>
</feature>
<dbReference type="EMBL" id="CP036200">
    <property type="protein sequence ID" value="QBF81929.1"/>
    <property type="molecule type" value="Genomic_DNA"/>
</dbReference>
<keyword evidence="4" id="KW-0597">Phosphoprotein</keyword>
<keyword evidence="9" id="KW-0902">Two-component regulatory system</keyword>
<dbReference type="InterPro" id="IPR050428">
    <property type="entry name" value="TCS_sensor_his_kinase"/>
</dbReference>
<keyword evidence="6 11" id="KW-0812">Transmembrane</keyword>
<dbReference type="AlphaFoldDB" id="A0A411PED4"/>
<dbReference type="InterPro" id="IPR003661">
    <property type="entry name" value="HisK_dim/P_dom"/>
</dbReference>
<name>A0A411PED4_9GAMM</name>
<evidence type="ECO:0000256" key="3">
    <source>
        <dbReference type="ARBA" id="ARBA00012438"/>
    </source>
</evidence>
<dbReference type="Gene3D" id="3.30.565.10">
    <property type="entry name" value="Histidine kinase-like ATPase, C-terminal domain"/>
    <property type="match status" value="1"/>
</dbReference>
<dbReference type="InterPro" id="IPR036890">
    <property type="entry name" value="HATPase_C_sf"/>
</dbReference>
<sequence length="447" mass="49722">MRSLKARIIVSALLLVLVLVPTIGIALHKAFEQQLTDSTKEQLQAYVYSVLAVAEVDNGEPQMPPHLMENQFNLTQSGLYAVITYQTGINPSTIAWRSNSSIGIKLPSNYPTPKTGQQTFAPLNIDEIPYWIFSFTVSFEKAGNVYPITLHIIKTQTEYQQQLDEFSQTLWSWLISLMLVLLVVQLSWLWWTLKPMAAFVREIKQVEQGQTQQLSSRYPVELKVLAKQINTLLTSEKNQRSRYRNALADLAHSLKTPLAIIQSQTDLTPSSKEQVANINNIIAYQLKRAQSGAGQAWHVGFDVDDVLSKLVRTMAKLHIADAIDIQYHSAANVMFKGDKTDFSEMVGNVLDNACKAAKSQVIVSVAGDQDNCRIIVEDDGQGISQSQQQLIFQRGVRADTYQKGHGIGLAITQDLVQSYQGALTVTRSDTLGGAKFTFTFGANSPQQ</sequence>
<evidence type="ECO:0000313" key="15">
    <source>
        <dbReference type="Proteomes" id="UP000291106"/>
    </source>
</evidence>
<dbReference type="InterPro" id="IPR005467">
    <property type="entry name" value="His_kinase_dom"/>
</dbReference>
<evidence type="ECO:0000256" key="10">
    <source>
        <dbReference type="ARBA" id="ARBA00023136"/>
    </source>
</evidence>
<evidence type="ECO:0000259" key="12">
    <source>
        <dbReference type="PROSITE" id="PS50109"/>
    </source>
</evidence>
<dbReference type="PRINTS" id="PR00344">
    <property type="entry name" value="BCTRLSENSOR"/>
</dbReference>
<organism evidence="14 15">
    <name type="scientific">Shewanella maritima</name>
    <dbReference type="NCBI Taxonomy" id="2520507"/>
    <lineage>
        <taxon>Bacteria</taxon>
        <taxon>Pseudomonadati</taxon>
        <taxon>Pseudomonadota</taxon>
        <taxon>Gammaproteobacteria</taxon>
        <taxon>Alteromonadales</taxon>
        <taxon>Shewanellaceae</taxon>
        <taxon>Shewanella</taxon>
    </lineage>
</organism>
<accession>A0A411PED4</accession>
<evidence type="ECO:0000256" key="6">
    <source>
        <dbReference type="ARBA" id="ARBA00022692"/>
    </source>
</evidence>